<name>A0A2M3ZTK9_9DIPT</name>
<reference evidence="2" key="1">
    <citation type="submission" date="2018-01" db="EMBL/GenBank/DDBJ databases">
        <title>An insight into the sialome of Amazonian anophelines.</title>
        <authorList>
            <person name="Ribeiro J.M."/>
            <person name="Scarpassa V."/>
            <person name="Calvo E."/>
        </authorList>
    </citation>
    <scope>NUCLEOTIDE SEQUENCE</scope>
    <source>
        <tissue evidence="2">Salivary glands</tissue>
    </source>
</reference>
<dbReference type="EMBL" id="GGFM01011108">
    <property type="protein sequence ID" value="MBW31859.1"/>
    <property type="molecule type" value="Transcribed_RNA"/>
</dbReference>
<evidence type="ECO:0000313" key="2">
    <source>
        <dbReference type="EMBL" id="MBW31859.1"/>
    </source>
</evidence>
<proteinExistence type="predicted"/>
<sequence>MVMKRQIKMITGMFQLLLARDSRADNAICIINIPQPQRQRNYLEKGINWAIIQDFIIRRHRSRARSFFLAVGQARCSNSRNGKKETPDIPGHQTDRHQQVPEIKMARPWSLYGEHGF</sequence>
<accession>A0A2M3ZTK9</accession>
<feature type="compositionally biased region" description="Basic and acidic residues" evidence="1">
    <location>
        <begin position="82"/>
        <end position="99"/>
    </location>
</feature>
<protein>
    <submittedName>
        <fullName evidence="2">Putative secreted peptide</fullName>
    </submittedName>
</protein>
<organism evidence="2">
    <name type="scientific">Anopheles braziliensis</name>
    <dbReference type="NCBI Taxonomy" id="58242"/>
    <lineage>
        <taxon>Eukaryota</taxon>
        <taxon>Metazoa</taxon>
        <taxon>Ecdysozoa</taxon>
        <taxon>Arthropoda</taxon>
        <taxon>Hexapoda</taxon>
        <taxon>Insecta</taxon>
        <taxon>Pterygota</taxon>
        <taxon>Neoptera</taxon>
        <taxon>Endopterygota</taxon>
        <taxon>Diptera</taxon>
        <taxon>Nematocera</taxon>
        <taxon>Culicoidea</taxon>
        <taxon>Culicidae</taxon>
        <taxon>Anophelinae</taxon>
        <taxon>Anopheles</taxon>
    </lineage>
</organism>
<feature type="region of interest" description="Disordered" evidence="1">
    <location>
        <begin position="78"/>
        <end position="100"/>
    </location>
</feature>
<evidence type="ECO:0000256" key="1">
    <source>
        <dbReference type="SAM" id="MobiDB-lite"/>
    </source>
</evidence>
<dbReference type="AlphaFoldDB" id="A0A2M3ZTK9"/>